<dbReference type="InterPro" id="IPR011010">
    <property type="entry name" value="DNA_brk_join_enz"/>
</dbReference>
<dbReference type="Gene3D" id="1.10.443.10">
    <property type="entry name" value="Intergrase catalytic core"/>
    <property type="match status" value="2"/>
</dbReference>
<dbReference type="GO" id="GO:0006310">
    <property type="term" value="P:DNA recombination"/>
    <property type="evidence" value="ECO:0007669"/>
    <property type="project" value="UniProtKB-KW"/>
</dbReference>
<proteinExistence type="predicted"/>
<dbReference type="InterPro" id="IPR013762">
    <property type="entry name" value="Integrase-like_cat_sf"/>
</dbReference>
<evidence type="ECO:0008006" key="4">
    <source>
        <dbReference type="Google" id="ProtNLM"/>
    </source>
</evidence>
<evidence type="ECO:0000313" key="2">
    <source>
        <dbReference type="EMBL" id="GHF07030.1"/>
    </source>
</evidence>
<keyword evidence="3" id="KW-1185">Reference proteome</keyword>
<comment type="caution">
    <text evidence="2">The sequence shown here is derived from an EMBL/GenBank/DDBJ whole genome shotgun (WGS) entry which is preliminary data.</text>
</comment>
<evidence type="ECO:0000313" key="3">
    <source>
        <dbReference type="Proteomes" id="UP000630718"/>
    </source>
</evidence>
<evidence type="ECO:0000256" key="1">
    <source>
        <dbReference type="ARBA" id="ARBA00023172"/>
    </source>
</evidence>
<reference evidence="2" key="1">
    <citation type="journal article" date="2014" name="Int. J. Syst. Evol. Microbiol.">
        <title>Complete genome sequence of Corynebacterium casei LMG S-19264T (=DSM 44701T), isolated from a smear-ripened cheese.</title>
        <authorList>
            <consortium name="US DOE Joint Genome Institute (JGI-PGF)"/>
            <person name="Walter F."/>
            <person name="Albersmeier A."/>
            <person name="Kalinowski J."/>
            <person name="Ruckert C."/>
        </authorList>
    </citation>
    <scope>NUCLEOTIDE SEQUENCE</scope>
    <source>
        <strain evidence="2">JCM 4477</strain>
    </source>
</reference>
<dbReference type="EMBL" id="BNBI01000007">
    <property type="protein sequence ID" value="GHF07030.1"/>
    <property type="molecule type" value="Genomic_DNA"/>
</dbReference>
<dbReference type="AlphaFoldDB" id="A0A919E0Q8"/>
<sequence length="181" mass="19747">MEQAVRDGIIEVDPARVTGWQKLYKRAQDELLNPRALALPDWETLLRLAYALVAASYDHYRAWGDVVLFAACTAARIGEVSGCRIADIDTDQWVWTVQRQTTPAPGGLTDKGTKGGLTWFADAGVPVHVLRHIAGHGSLVTTQRYLHPDVRSITAAGTALSAHLTALRAPRSLPSPIVMTR</sequence>
<dbReference type="GO" id="GO:0003677">
    <property type="term" value="F:DNA binding"/>
    <property type="evidence" value="ECO:0007669"/>
    <property type="project" value="InterPro"/>
</dbReference>
<keyword evidence="1" id="KW-0233">DNA recombination</keyword>
<name>A0A919E0Q8_9ACTN</name>
<protein>
    <recommendedName>
        <fullName evidence="4">Integrase</fullName>
    </recommendedName>
</protein>
<dbReference type="RefSeq" id="WP_229910422.1">
    <property type="nucleotide sequence ID" value="NZ_BNBI01000007.1"/>
</dbReference>
<reference evidence="2" key="2">
    <citation type="submission" date="2020-09" db="EMBL/GenBank/DDBJ databases">
        <authorList>
            <person name="Sun Q."/>
            <person name="Ohkuma M."/>
        </authorList>
    </citation>
    <scope>NUCLEOTIDE SEQUENCE</scope>
    <source>
        <strain evidence="2">JCM 4477</strain>
    </source>
</reference>
<gene>
    <name evidence="2" type="ORF">GCM10018772_34990</name>
</gene>
<accession>A0A919E0Q8</accession>
<dbReference type="GO" id="GO:0015074">
    <property type="term" value="P:DNA integration"/>
    <property type="evidence" value="ECO:0007669"/>
    <property type="project" value="InterPro"/>
</dbReference>
<dbReference type="SUPFAM" id="SSF56349">
    <property type="entry name" value="DNA breaking-rejoining enzymes"/>
    <property type="match status" value="1"/>
</dbReference>
<dbReference type="Proteomes" id="UP000630718">
    <property type="component" value="Unassembled WGS sequence"/>
</dbReference>
<organism evidence="2 3">
    <name type="scientific">Streptomyces fumanus</name>
    <dbReference type="NCBI Taxonomy" id="67302"/>
    <lineage>
        <taxon>Bacteria</taxon>
        <taxon>Bacillati</taxon>
        <taxon>Actinomycetota</taxon>
        <taxon>Actinomycetes</taxon>
        <taxon>Kitasatosporales</taxon>
        <taxon>Streptomycetaceae</taxon>
        <taxon>Streptomyces</taxon>
    </lineage>
</organism>